<protein>
    <submittedName>
        <fullName evidence="2">Uncharacterized protein</fullName>
    </submittedName>
</protein>
<feature type="region of interest" description="Disordered" evidence="1">
    <location>
        <begin position="214"/>
        <end position="233"/>
    </location>
</feature>
<gene>
    <name evidence="2" type="ORF">Purlil1_3767</name>
</gene>
<keyword evidence="3" id="KW-1185">Reference proteome</keyword>
<comment type="caution">
    <text evidence="2">The sequence shown here is derived from an EMBL/GenBank/DDBJ whole genome shotgun (WGS) entry which is preliminary data.</text>
</comment>
<evidence type="ECO:0000256" key="1">
    <source>
        <dbReference type="SAM" id="MobiDB-lite"/>
    </source>
</evidence>
<feature type="compositionally biased region" description="Basic and acidic residues" evidence="1">
    <location>
        <begin position="71"/>
        <end position="84"/>
    </location>
</feature>
<feature type="region of interest" description="Disordered" evidence="1">
    <location>
        <begin position="49"/>
        <end position="84"/>
    </location>
</feature>
<evidence type="ECO:0000313" key="3">
    <source>
        <dbReference type="Proteomes" id="UP001287286"/>
    </source>
</evidence>
<name>A0ABR0C7I7_PURLI</name>
<dbReference type="Proteomes" id="UP001287286">
    <property type="component" value="Unassembled WGS sequence"/>
</dbReference>
<sequence>MGLWSGRSVAVTSSYPFSQHKHDRLTNVKENLARRRMKHRVVMRALVAEAESEKRRRPPAVPRPGWPGHGLSDRESQSERGADARERTWLALQQRVMASLALIRPISPGPPPRSSGTGHAGVRGRQWSRGNWPRRDARNDACRGEDGRLSFPQGDFLAQGSGGDDTGVCGSATVSKTAFVGQQGGSMWHVAQGWSHQGPLRAALLHSGTRHPLLRGRTGRDGQLGSDSAHLPGTIYSRPRRPLHWEKRRGSPAPVCAAEQIFPPLFSVSPARMTPPHFYPAAFSSIVHDNLFVPPSRLDATTPPTKPTPVCRTSSAHLPTFPALAPTRIPPPQPS</sequence>
<reference evidence="2 3" key="1">
    <citation type="journal article" date="2024" name="Microbiol. Resour. Announc.">
        <title>Genome annotations for the ascomycete fungi Trichoderma harzianum, Trichoderma aggressivum, and Purpureocillium lilacinum.</title>
        <authorList>
            <person name="Beijen E.P.W."/>
            <person name="Ohm R.A."/>
        </authorList>
    </citation>
    <scope>NUCLEOTIDE SEQUENCE [LARGE SCALE GENOMIC DNA]</scope>
    <source>
        <strain evidence="2 3">CBS 150709</strain>
    </source>
</reference>
<feature type="compositionally biased region" description="Basic and acidic residues" evidence="1">
    <location>
        <begin position="133"/>
        <end position="146"/>
    </location>
</feature>
<feature type="region of interest" description="Disordered" evidence="1">
    <location>
        <begin position="104"/>
        <end position="146"/>
    </location>
</feature>
<dbReference type="EMBL" id="JAWRVI010000010">
    <property type="protein sequence ID" value="KAK4091928.1"/>
    <property type="molecule type" value="Genomic_DNA"/>
</dbReference>
<evidence type="ECO:0000313" key="2">
    <source>
        <dbReference type="EMBL" id="KAK4091928.1"/>
    </source>
</evidence>
<accession>A0ABR0C7I7</accession>
<proteinExistence type="predicted"/>
<organism evidence="2 3">
    <name type="scientific">Purpureocillium lilacinum</name>
    <name type="common">Paecilomyces lilacinus</name>
    <dbReference type="NCBI Taxonomy" id="33203"/>
    <lineage>
        <taxon>Eukaryota</taxon>
        <taxon>Fungi</taxon>
        <taxon>Dikarya</taxon>
        <taxon>Ascomycota</taxon>
        <taxon>Pezizomycotina</taxon>
        <taxon>Sordariomycetes</taxon>
        <taxon>Hypocreomycetidae</taxon>
        <taxon>Hypocreales</taxon>
        <taxon>Ophiocordycipitaceae</taxon>
        <taxon>Purpureocillium</taxon>
    </lineage>
</organism>
<feature type="region of interest" description="Disordered" evidence="1">
    <location>
        <begin position="301"/>
        <end position="335"/>
    </location>
</feature>